<gene>
    <name evidence="2" type="ORF">JF290_17335</name>
</gene>
<evidence type="ECO:0000313" key="3">
    <source>
        <dbReference type="Proteomes" id="UP000619079"/>
    </source>
</evidence>
<dbReference type="AlphaFoldDB" id="A0A8J7IM97"/>
<dbReference type="RefSeq" id="WP_199026158.1">
    <property type="nucleotide sequence ID" value="NZ_JAELVR010000012.1"/>
</dbReference>
<proteinExistence type="predicted"/>
<feature type="signal peptide" evidence="1">
    <location>
        <begin position="1"/>
        <end position="19"/>
    </location>
</feature>
<organism evidence="2 3">
    <name type="scientific">Sedimentitalea arenosa</name>
    <dbReference type="NCBI Taxonomy" id="2798803"/>
    <lineage>
        <taxon>Bacteria</taxon>
        <taxon>Pseudomonadati</taxon>
        <taxon>Pseudomonadota</taxon>
        <taxon>Alphaproteobacteria</taxon>
        <taxon>Rhodobacterales</taxon>
        <taxon>Paracoccaceae</taxon>
        <taxon>Sedimentitalea</taxon>
    </lineage>
</organism>
<protein>
    <submittedName>
        <fullName evidence="2">Uncharacterized protein</fullName>
    </submittedName>
</protein>
<name>A0A8J7IM97_9RHOB</name>
<evidence type="ECO:0000256" key="1">
    <source>
        <dbReference type="SAM" id="SignalP"/>
    </source>
</evidence>
<reference evidence="2" key="1">
    <citation type="submission" date="2020-12" db="EMBL/GenBank/DDBJ databases">
        <title>Sedimentitalea sp. nov., isolated from sand in Incheon.</title>
        <authorList>
            <person name="Kim W."/>
        </authorList>
    </citation>
    <scope>NUCLEOTIDE SEQUENCE</scope>
    <source>
        <strain evidence="2">CAU 1593</strain>
    </source>
</reference>
<dbReference type="PROSITE" id="PS51257">
    <property type="entry name" value="PROKAR_LIPOPROTEIN"/>
    <property type="match status" value="1"/>
</dbReference>
<keyword evidence="3" id="KW-1185">Reference proteome</keyword>
<feature type="chain" id="PRO_5035325575" evidence="1">
    <location>
        <begin position="20"/>
        <end position="108"/>
    </location>
</feature>
<accession>A0A8J7IM97</accession>
<evidence type="ECO:0000313" key="2">
    <source>
        <dbReference type="EMBL" id="MBJ6373293.1"/>
    </source>
</evidence>
<keyword evidence="1" id="KW-0732">Signal</keyword>
<dbReference type="Proteomes" id="UP000619079">
    <property type="component" value="Unassembled WGS sequence"/>
</dbReference>
<comment type="caution">
    <text evidence="2">The sequence shown here is derived from an EMBL/GenBank/DDBJ whole genome shotgun (WGS) entry which is preliminary data.</text>
</comment>
<dbReference type="EMBL" id="JAELVR010000012">
    <property type="protein sequence ID" value="MBJ6373293.1"/>
    <property type="molecule type" value="Genomic_DNA"/>
</dbReference>
<sequence length="108" mass="11486">MKPFLLSAIAALLATGAAACPWAGVSQKGTHQNLQFEFTMNEDCSEVVFQSTGNAGFQPADTPETFAVAPTEEGWAADINSVTTTFLKDGRWIDFIGSGVNLRVQTDG</sequence>